<dbReference type="InParanoid" id="A0A2V0P5N5"/>
<name>A0A2V0P5N5_9CHLO</name>
<dbReference type="EMBL" id="BDRX01000061">
    <property type="protein sequence ID" value="GBF95168.1"/>
    <property type="molecule type" value="Genomic_DNA"/>
</dbReference>
<dbReference type="SUPFAM" id="SSF53335">
    <property type="entry name" value="S-adenosyl-L-methionine-dependent methyltransferases"/>
    <property type="match status" value="2"/>
</dbReference>
<evidence type="ECO:0000313" key="3">
    <source>
        <dbReference type="EMBL" id="GBF95168.1"/>
    </source>
</evidence>
<dbReference type="PANTHER" id="PTHR11006:SF4">
    <property type="entry name" value="PROTEIN ARGININE N-METHYLTRANSFERASE 7"/>
    <property type="match status" value="1"/>
</dbReference>
<dbReference type="Gene3D" id="2.70.160.11">
    <property type="entry name" value="Hnrnp arginine n-methyltransferase1"/>
    <property type="match status" value="1"/>
</dbReference>
<dbReference type="GO" id="GO:0042054">
    <property type="term" value="F:histone methyltransferase activity"/>
    <property type="evidence" value="ECO:0007669"/>
    <property type="project" value="TreeGrafter"/>
</dbReference>
<feature type="region of interest" description="Disordered" evidence="2">
    <location>
        <begin position="769"/>
        <end position="789"/>
    </location>
</feature>
<accession>A0A2V0P5N5</accession>
<dbReference type="STRING" id="307507.A0A2V0P5N5"/>
<dbReference type="Gene3D" id="3.40.50.150">
    <property type="entry name" value="Vaccinia Virus protein VP39"/>
    <property type="match status" value="2"/>
</dbReference>
<comment type="caution">
    <text evidence="3">The sequence shown here is derived from an EMBL/GenBank/DDBJ whole genome shotgun (WGS) entry which is preliminary data.</text>
</comment>
<dbReference type="InterPro" id="IPR025799">
    <property type="entry name" value="Arg_MeTrfase"/>
</dbReference>
<feature type="region of interest" description="Disordered" evidence="2">
    <location>
        <begin position="198"/>
        <end position="223"/>
    </location>
</feature>
<dbReference type="GO" id="GO:0016274">
    <property type="term" value="F:protein-arginine N-methyltransferase activity"/>
    <property type="evidence" value="ECO:0007669"/>
    <property type="project" value="InterPro"/>
</dbReference>
<feature type="region of interest" description="Disordered" evidence="2">
    <location>
        <begin position="447"/>
        <end position="474"/>
    </location>
</feature>
<evidence type="ECO:0000256" key="2">
    <source>
        <dbReference type="SAM" id="MobiDB-lite"/>
    </source>
</evidence>
<feature type="compositionally biased region" description="Pro residues" evidence="2">
    <location>
        <begin position="1099"/>
        <end position="1110"/>
    </location>
</feature>
<organism evidence="3 4">
    <name type="scientific">Raphidocelis subcapitata</name>
    <dbReference type="NCBI Taxonomy" id="307507"/>
    <lineage>
        <taxon>Eukaryota</taxon>
        <taxon>Viridiplantae</taxon>
        <taxon>Chlorophyta</taxon>
        <taxon>core chlorophytes</taxon>
        <taxon>Chlorophyceae</taxon>
        <taxon>CS clade</taxon>
        <taxon>Sphaeropleales</taxon>
        <taxon>Selenastraceae</taxon>
        <taxon>Raphidocelis</taxon>
    </lineage>
</organism>
<dbReference type="InterPro" id="IPR029063">
    <property type="entry name" value="SAM-dependent_MTases_sf"/>
</dbReference>
<gene>
    <name evidence="3" type="ORF">Rsub_07881</name>
</gene>
<evidence type="ECO:0008006" key="5">
    <source>
        <dbReference type="Google" id="ProtNLM"/>
    </source>
</evidence>
<dbReference type="PANTHER" id="PTHR11006">
    <property type="entry name" value="PROTEIN ARGININE N-METHYLTRANSFERASE"/>
    <property type="match status" value="1"/>
</dbReference>
<evidence type="ECO:0000256" key="1">
    <source>
        <dbReference type="ARBA" id="ARBA00022691"/>
    </source>
</evidence>
<proteinExistence type="predicted"/>
<dbReference type="AlphaFoldDB" id="A0A2V0P5N5"/>
<keyword evidence="1" id="KW-0949">S-adenosyl-L-methionine</keyword>
<feature type="compositionally biased region" description="Gly residues" evidence="2">
    <location>
        <begin position="208"/>
        <end position="221"/>
    </location>
</feature>
<feature type="region of interest" description="Disordered" evidence="2">
    <location>
        <begin position="948"/>
        <end position="977"/>
    </location>
</feature>
<protein>
    <recommendedName>
        <fullName evidence="5">Arginine N-methyltransferase</fullName>
    </recommendedName>
</protein>
<feature type="compositionally biased region" description="Low complexity" evidence="2">
    <location>
        <begin position="1118"/>
        <end position="1134"/>
    </location>
</feature>
<feature type="region of interest" description="Disordered" evidence="2">
    <location>
        <begin position="1093"/>
        <end position="1134"/>
    </location>
</feature>
<dbReference type="InterPro" id="IPR011990">
    <property type="entry name" value="TPR-like_helical_dom_sf"/>
</dbReference>
<sequence length="1277" mass="124696">MAQVERGASSSAAPPAPTTLASLNQARRPTLAAAAVALARAGDHRGAETALTALLDRAASQKLTRADLHVAHGNRAASRLALGDAAGALTDADACLGLLRAAAAAAGAPAARHASFPKAQLRRGRALAALGEHARAAAAFEAGLAADPASAALAEALAAAQRELGPGGGAALEPARALPAPPPTLRIGFAPRDAPLALLRSDGDGDGDAAGGGGGEPGGGWRDSLAARRGARVEGAALPAALLSAARAASDPALSDVYEYARVVTDTQQPRRWAARALPDGYRWGRWWEAVSGALSQIAAAGVAAPRVLVLGAGGGMLPLMALRAGAAHVACAERWGSLAGACREVLAANGAAEGAQWSVSCVRAYTELRVGEHLPSRVHLVVADLVDDGVLTGGLLPSLAHALENALDPSAPGPLVIPAGIEVFCQPVEAGGAACRAAGAAAAHGGWGAADDDAPGGGGGGEAGDSADLPDSRPAAARVDLSHLEPFRWCPSPALPAPLPRCALRPLAPAAAVWAFDCLAPPDRGGARELDVAFEADGAANALAVWARLRLIGGVELTTGFDHPLALEEASAPAQFVTGTAGGGGGGGGAQKQQSGGAGECRQGAAGGAGSAAAAAVPSPRPPPSQQPALFWLAGRLPVAAGDVLPLMATHNTARLGFDFPGAIYSTLCTPTPSFSPSHFAAAADGARLEAFARALASAASALRAGGRGGAGGLSCLDLGCGGGALAALARGAGFERVVGAELYEPLAAAARHGLAAAAAAAPAAAPPADATAATGSPDAGPLPGGRRAAGGAAAWAVLHADGASLEPGDAGGAVPAGGFDCIVADVWDAGLIGHQGLQLLEAARGKLLAPGGAVIPGRATLWVAGAQLLTGRAGPGGGAAGTVSGWGSGLPGSGGGGGDGGGLEAELGWDFSALDRYRWSPGGPEAVNLAETPHLLLTQPARLFDFDLQPEEPGGGGGGPSGPASGRGGGGGGSAAAAAAARRFPRRAAVALRAERGGVMNAVVAWYDLDLGGGWTVTTAPPGIGVGGRLLPADSTPPRPACCASGGCAGPRAARSGCQGQALTYLPAWVRVAPGTTVELAAERGPAAVTYSLGDVLPPPPPPPPPPSEAAEARAEAAAAPPSEAAAAPSEAAAAPSEAAAAVPDGAAAAPAAAVAAGVFEVVPAPRAQWYREGAGIEDAAVWSLRRCGALLAEAMARAPAMRLPPLWRDFQMLQLHCGSLGLDSAALGAITQELAAREEAAIAAAASARAGGGVALSGAACVEALGLAPPPAWH</sequence>
<dbReference type="Gene3D" id="1.25.40.10">
    <property type="entry name" value="Tetratricopeptide repeat domain"/>
    <property type="match status" value="1"/>
</dbReference>
<dbReference type="SUPFAM" id="SSF48452">
    <property type="entry name" value="TPR-like"/>
    <property type="match status" value="1"/>
</dbReference>
<feature type="compositionally biased region" description="Gly residues" evidence="2">
    <location>
        <begin position="581"/>
        <end position="591"/>
    </location>
</feature>
<reference evidence="3 4" key="1">
    <citation type="journal article" date="2018" name="Sci. Rep.">
        <title>Raphidocelis subcapitata (=Pseudokirchneriella subcapitata) provides an insight into genome evolution and environmental adaptations in the Sphaeropleales.</title>
        <authorList>
            <person name="Suzuki S."/>
            <person name="Yamaguchi H."/>
            <person name="Nakajima N."/>
            <person name="Kawachi M."/>
        </authorList>
    </citation>
    <scope>NUCLEOTIDE SEQUENCE [LARGE SCALE GENOMIC DNA]</scope>
    <source>
        <strain evidence="3 4">NIES-35</strain>
    </source>
</reference>
<dbReference type="OrthoDB" id="551879at2759"/>
<evidence type="ECO:0000313" key="4">
    <source>
        <dbReference type="Proteomes" id="UP000247498"/>
    </source>
</evidence>
<feature type="compositionally biased region" description="Gly residues" evidence="2">
    <location>
        <begin position="955"/>
        <end position="976"/>
    </location>
</feature>
<keyword evidence="4" id="KW-1185">Reference proteome</keyword>
<feature type="region of interest" description="Disordered" evidence="2">
    <location>
        <begin position="579"/>
        <end position="605"/>
    </location>
</feature>
<dbReference type="Proteomes" id="UP000247498">
    <property type="component" value="Unassembled WGS sequence"/>
</dbReference>